<dbReference type="InterPro" id="IPR003660">
    <property type="entry name" value="HAMP_dom"/>
</dbReference>
<name>A0ABP9JAE4_9ACTN</name>
<dbReference type="Gene3D" id="6.10.340.10">
    <property type="match status" value="1"/>
</dbReference>
<evidence type="ECO:0000256" key="11">
    <source>
        <dbReference type="SAM" id="Phobius"/>
    </source>
</evidence>
<feature type="domain" description="Histidine kinase" evidence="12">
    <location>
        <begin position="303"/>
        <end position="521"/>
    </location>
</feature>
<dbReference type="Proteomes" id="UP001501759">
    <property type="component" value="Unassembled WGS sequence"/>
</dbReference>
<dbReference type="EMBL" id="BAABKB010000029">
    <property type="protein sequence ID" value="GAA5025930.1"/>
    <property type="molecule type" value="Genomic_DNA"/>
</dbReference>
<keyword evidence="6 11" id="KW-0812">Transmembrane</keyword>
<dbReference type="PROSITE" id="PS50885">
    <property type="entry name" value="HAMP"/>
    <property type="match status" value="1"/>
</dbReference>
<keyword evidence="7 14" id="KW-0418">Kinase</keyword>
<comment type="subcellular location">
    <subcellularLocation>
        <location evidence="2">Cell membrane</location>
    </subcellularLocation>
</comment>
<dbReference type="InterPro" id="IPR052162">
    <property type="entry name" value="Sensor_kinase/Photoreceptor"/>
</dbReference>
<dbReference type="InterPro" id="IPR007891">
    <property type="entry name" value="CHASE3"/>
</dbReference>
<organism evidence="14 15">
    <name type="scientific">Streptomyces siamensis</name>
    <dbReference type="NCBI Taxonomy" id="1274986"/>
    <lineage>
        <taxon>Bacteria</taxon>
        <taxon>Bacillati</taxon>
        <taxon>Actinomycetota</taxon>
        <taxon>Actinomycetes</taxon>
        <taxon>Kitasatosporales</taxon>
        <taxon>Streptomycetaceae</taxon>
        <taxon>Streptomyces</taxon>
    </lineage>
</organism>
<evidence type="ECO:0000313" key="15">
    <source>
        <dbReference type="Proteomes" id="UP001501759"/>
    </source>
</evidence>
<accession>A0ABP9JAE4</accession>
<dbReference type="SUPFAM" id="SSF55874">
    <property type="entry name" value="ATPase domain of HSP90 chaperone/DNA topoisomerase II/histidine kinase"/>
    <property type="match status" value="1"/>
</dbReference>
<evidence type="ECO:0000256" key="2">
    <source>
        <dbReference type="ARBA" id="ARBA00004236"/>
    </source>
</evidence>
<dbReference type="CDD" id="cd16921">
    <property type="entry name" value="HATPase_FilI-like"/>
    <property type="match status" value="1"/>
</dbReference>
<evidence type="ECO:0000256" key="6">
    <source>
        <dbReference type="ARBA" id="ARBA00022692"/>
    </source>
</evidence>
<feature type="region of interest" description="Disordered" evidence="10">
    <location>
        <begin position="526"/>
        <end position="595"/>
    </location>
</feature>
<dbReference type="Pfam" id="PF00672">
    <property type="entry name" value="HAMP"/>
    <property type="match status" value="1"/>
</dbReference>
<dbReference type="InterPro" id="IPR036097">
    <property type="entry name" value="HisK_dim/P_sf"/>
</dbReference>
<dbReference type="GO" id="GO:0016301">
    <property type="term" value="F:kinase activity"/>
    <property type="evidence" value="ECO:0007669"/>
    <property type="project" value="UniProtKB-KW"/>
</dbReference>
<keyword evidence="15" id="KW-1185">Reference proteome</keyword>
<dbReference type="Gene3D" id="1.10.287.130">
    <property type="match status" value="1"/>
</dbReference>
<gene>
    <name evidence="14" type="ORF">GCM10023335_61050</name>
</gene>
<dbReference type="Pfam" id="PF00512">
    <property type="entry name" value="HisKA"/>
    <property type="match status" value="1"/>
</dbReference>
<keyword evidence="4" id="KW-0597">Phosphoprotein</keyword>
<dbReference type="PANTHER" id="PTHR43304">
    <property type="entry name" value="PHYTOCHROME-LIKE PROTEIN CPH1"/>
    <property type="match status" value="1"/>
</dbReference>
<feature type="transmembrane region" description="Helical" evidence="11">
    <location>
        <begin position="16"/>
        <end position="39"/>
    </location>
</feature>
<dbReference type="InterPro" id="IPR004358">
    <property type="entry name" value="Sig_transdc_His_kin-like_C"/>
</dbReference>
<dbReference type="EC" id="2.7.13.3" evidence="3"/>
<dbReference type="CDD" id="cd00082">
    <property type="entry name" value="HisKA"/>
    <property type="match status" value="1"/>
</dbReference>
<dbReference type="InterPro" id="IPR005467">
    <property type="entry name" value="His_kinase_dom"/>
</dbReference>
<evidence type="ECO:0000256" key="9">
    <source>
        <dbReference type="ARBA" id="ARBA00023012"/>
    </source>
</evidence>
<dbReference type="SMART" id="SM00388">
    <property type="entry name" value="HisKA"/>
    <property type="match status" value="1"/>
</dbReference>
<dbReference type="CDD" id="cd06225">
    <property type="entry name" value="HAMP"/>
    <property type="match status" value="1"/>
</dbReference>
<dbReference type="InterPro" id="IPR036890">
    <property type="entry name" value="HATPase_C_sf"/>
</dbReference>
<sequence length="595" mass="65348">MTAEPWAGRRLTVQGWFRLVLALMALLVVVGTAVGAAMLQRTASVTDEMLQHVEPAQTEAYRLQSALFNQETGVRGYAIAADRQFLAPYTQGQKDERRAAARIRELIGDRSDLLGNLEAVERRTADWRRTYADPLVAGVTQGEPRTIDRATAERGKKDFDRIRSVLAAQNTSLKKAVQDGQDRLDHARKVRDAVLIGMVVAFLLTGVALTVLVRLLVARPLEDLRTATRRVARGEFGHVITGGGPVDVTAVARDVEDMRQRIVFALDASREQQDALARQAADLDAQAVELRRSNAELEQFAYVASHDLQEPLRKVASFCQLLEKRYGDQLDDRARQYIDFAVDGAKRMQVLINDLLTFSRVGRVNDARLPADLDQLLSKALTNLDSVVADTGAVVDRPDELPRIIGDPTLLAMLWQNLVGNAVKFRHPDRTPHIRVTCERDPEDSDAWRLSVSDNGIGISEEFAEKVFVIFQRLHSRDAYGGTGIGLALCKKIVEYHGGRIWLDTTYTDGARFCFTFPSVADTAEGDRADAADGAGGADTTRTDAGEGTPTARGDDTRTDTGEGTRTETTDGTRTDADDRTDTGGKAGTEEKSLT</sequence>
<evidence type="ECO:0000256" key="10">
    <source>
        <dbReference type="SAM" id="MobiDB-lite"/>
    </source>
</evidence>
<evidence type="ECO:0000256" key="1">
    <source>
        <dbReference type="ARBA" id="ARBA00000085"/>
    </source>
</evidence>
<keyword evidence="5" id="KW-0808">Transferase</keyword>
<dbReference type="InterPro" id="IPR003661">
    <property type="entry name" value="HisK_dim/P_dom"/>
</dbReference>
<keyword evidence="11" id="KW-0472">Membrane</keyword>
<dbReference type="RefSeq" id="WP_345656149.1">
    <property type="nucleotide sequence ID" value="NZ_BAABKB010000029.1"/>
</dbReference>
<proteinExistence type="predicted"/>
<evidence type="ECO:0000259" key="12">
    <source>
        <dbReference type="PROSITE" id="PS50109"/>
    </source>
</evidence>
<reference evidence="15" key="1">
    <citation type="journal article" date="2019" name="Int. J. Syst. Evol. Microbiol.">
        <title>The Global Catalogue of Microorganisms (GCM) 10K type strain sequencing project: providing services to taxonomists for standard genome sequencing and annotation.</title>
        <authorList>
            <consortium name="The Broad Institute Genomics Platform"/>
            <consortium name="The Broad Institute Genome Sequencing Center for Infectious Disease"/>
            <person name="Wu L."/>
            <person name="Ma J."/>
        </authorList>
    </citation>
    <scope>NUCLEOTIDE SEQUENCE [LARGE SCALE GENOMIC DNA]</scope>
    <source>
        <strain evidence="15">JCM 18409</strain>
    </source>
</reference>
<dbReference type="SMART" id="SM00387">
    <property type="entry name" value="HATPase_c"/>
    <property type="match status" value="1"/>
</dbReference>
<comment type="catalytic activity">
    <reaction evidence="1">
        <text>ATP + protein L-histidine = ADP + protein N-phospho-L-histidine.</text>
        <dbReference type="EC" id="2.7.13.3"/>
    </reaction>
</comment>
<evidence type="ECO:0000313" key="14">
    <source>
        <dbReference type="EMBL" id="GAA5025930.1"/>
    </source>
</evidence>
<dbReference type="Gene3D" id="3.30.565.10">
    <property type="entry name" value="Histidine kinase-like ATPase, C-terminal domain"/>
    <property type="match status" value="1"/>
</dbReference>
<dbReference type="Pfam" id="PF05227">
    <property type="entry name" value="CHASE3"/>
    <property type="match status" value="1"/>
</dbReference>
<keyword evidence="9" id="KW-0902">Two-component regulatory system</keyword>
<evidence type="ECO:0000256" key="5">
    <source>
        <dbReference type="ARBA" id="ARBA00022679"/>
    </source>
</evidence>
<feature type="domain" description="HAMP" evidence="13">
    <location>
        <begin position="215"/>
        <end position="267"/>
    </location>
</feature>
<evidence type="ECO:0000256" key="7">
    <source>
        <dbReference type="ARBA" id="ARBA00022777"/>
    </source>
</evidence>
<feature type="compositionally biased region" description="Basic and acidic residues" evidence="10">
    <location>
        <begin position="553"/>
        <end position="595"/>
    </location>
</feature>
<dbReference type="InterPro" id="IPR003594">
    <property type="entry name" value="HATPase_dom"/>
</dbReference>
<keyword evidence="8 11" id="KW-1133">Transmembrane helix</keyword>
<evidence type="ECO:0000256" key="3">
    <source>
        <dbReference type="ARBA" id="ARBA00012438"/>
    </source>
</evidence>
<comment type="caution">
    <text evidence="14">The sequence shown here is derived from an EMBL/GenBank/DDBJ whole genome shotgun (WGS) entry which is preliminary data.</text>
</comment>
<dbReference type="SUPFAM" id="SSF47384">
    <property type="entry name" value="Homodimeric domain of signal transducing histidine kinase"/>
    <property type="match status" value="1"/>
</dbReference>
<protein>
    <recommendedName>
        <fullName evidence="3">histidine kinase</fullName>
        <ecNumber evidence="3">2.7.13.3</ecNumber>
    </recommendedName>
</protein>
<feature type="transmembrane region" description="Helical" evidence="11">
    <location>
        <begin position="193"/>
        <end position="217"/>
    </location>
</feature>
<evidence type="ECO:0000256" key="4">
    <source>
        <dbReference type="ARBA" id="ARBA00022553"/>
    </source>
</evidence>
<evidence type="ECO:0000256" key="8">
    <source>
        <dbReference type="ARBA" id="ARBA00022989"/>
    </source>
</evidence>
<dbReference type="PANTHER" id="PTHR43304:SF1">
    <property type="entry name" value="PAC DOMAIN-CONTAINING PROTEIN"/>
    <property type="match status" value="1"/>
</dbReference>
<evidence type="ECO:0000259" key="13">
    <source>
        <dbReference type="PROSITE" id="PS50885"/>
    </source>
</evidence>
<dbReference type="Pfam" id="PF02518">
    <property type="entry name" value="HATPase_c"/>
    <property type="match status" value="1"/>
</dbReference>
<dbReference type="SMART" id="SM00304">
    <property type="entry name" value="HAMP"/>
    <property type="match status" value="1"/>
</dbReference>
<dbReference type="PRINTS" id="PR00344">
    <property type="entry name" value="BCTRLSENSOR"/>
</dbReference>
<dbReference type="PROSITE" id="PS50109">
    <property type="entry name" value="HIS_KIN"/>
    <property type="match status" value="1"/>
</dbReference>